<dbReference type="Proteomes" id="UP000502823">
    <property type="component" value="Unassembled WGS sequence"/>
</dbReference>
<evidence type="ECO:0008006" key="3">
    <source>
        <dbReference type="Google" id="ProtNLM"/>
    </source>
</evidence>
<gene>
    <name evidence="1" type="ORF">Cfor_02560</name>
</gene>
<accession>A0A6L2PYJ9</accession>
<keyword evidence="2" id="KW-1185">Reference proteome</keyword>
<name>A0A6L2PYJ9_COPFO</name>
<dbReference type="EMBL" id="BLKM01000560">
    <property type="protein sequence ID" value="GFG35638.1"/>
    <property type="molecule type" value="Genomic_DNA"/>
</dbReference>
<feature type="non-terminal residue" evidence="1">
    <location>
        <position position="1"/>
    </location>
</feature>
<comment type="caution">
    <text evidence="1">The sequence shown here is derived from an EMBL/GenBank/DDBJ whole genome shotgun (WGS) entry which is preliminary data.</text>
</comment>
<dbReference type="OrthoDB" id="6622399at2759"/>
<reference evidence="2" key="1">
    <citation type="submission" date="2020-01" db="EMBL/GenBank/DDBJ databases">
        <title>Draft genome sequence of the Termite Coptotermes fromosanus.</title>
        <authorList>
            <person name="Itakura S."/>
            <person name="Yosikawa Y."/>
            <person name="Umezawa K."/>
        </authorList>
    </citation>
    <scope>NUCLEOTIDE SEQUENCE [LARGE SCALE GENOMIC DNA]</scope>
</reference>
<sequence>KCSCLSANSKATQGGYVAKDTRLLAKRVLLLHYNARPHSAAAALKSLTAWGWDILPHPPHSRTSVGSQK</sequence>
<dbReference type="InParanoid" id="A0A6L2PYJ9"/>
<organism evidence="1 2">
    <name type="scientific">Coptotermes formosanus</name>
    <name type="common">Formosan subterranean termite</name>
    <dbReference type="NCBI Taxonomy" id="36987"/>
    <lineage>
        <taxon>Eukaryota</taxon>
        <taxon>Metazoa</taxon>
        <taxon>Ecdysozoa</taxon>
        <taxon>Arthropoda</taxon>
        <taxon>Hexapoda</taxon>
        <taxon>Insecta</taxon>
        <taxon>Pterygota</taxon>
        <taxon>Neoptera</taxon>
        <taxon>Polyneoptera</taxon>
        <taxon>Dictyoptera</taxon>
        <taxon>Blattodea</taxon>
        <taxon>Blattoidea</taxon>
        <taxon>Termitoidae</taxon>
        <taxon>Rhinotermitidae</taxon>
        <taxon>Coptotermes</taxon>
    </lineage>
</organism>
<dbReference type="InterPro" id="IPR036397">
    <property type="entry name" value="RNaseH_sf"/>
</dbReference>
<dbReference type="GO" id="GO:0003676">
    <property type="term" value="F:nucleic acid binding"/>
    <property type="evidence" value="ECO:0007669"/>
    <property type="project" value="InterPro"/>
</dbReference>
<dbReference type="Gene3D" id="3.30.420.10">
    <property type="entry name" value="Ribonuclease H-like superfamily/Ribonuclease H"/>
    <property type="match status" value="1"/>
</dbReference>
<dbReference type="AlphaFoldDB" id="A0A6L2PYJ9"/>
<evidence type="ECO:0000313" key="1">
    <source>
        <dbReference type="EMBL" id="GFG35638.1"/>
    </source>
</evidence>
<protein>
    <recommendedName>
        <fullName evidence="3">Mos1 transposase HTH domain-containing protein</fullName>
    </recommendedName>
</protein>
<evidence type="ECO:0000313" key="2">
    <source>
        <dbReference type="Proteomes" id="UP000502823"/>
    </source>
</evidence>
<proteinExistence type="predicted"/>